<dbReference type="InterPro" id="IPR034151">
    <property type="entry name" value="TOPRIM_DnaG_bac"/>
</dbReference>
<evidence type="ECO:0000313" key="13">
    <source>
        <dbReference type="EMBL" id="WNC17926.1"/>
    </source>
</evidence>
<dbReference type="Pfam" id="PF13362">
    <property type="entry name" value="Toprim_3"/>
    <property type="match status" value="1"/>
</dbReference>
<dbReference type="InterPro" id="IPR002694">
    <property type="entry name" value="Znf_CHC2"/>
</dbReference>
<evidence type="ECO:0000256" key="2">
    <source>
        <dbReference type="ARBA" id="ARBA00022515"/>
    </source>
</evidence>
<dbReference type="PANTHER" id="PTHR30313:SF2">
    <property type="entry name" value="DNA PRIMASE"/>
    <property type="match status" value="1"/>
</dbReference>
<feature type="domain" description="Toprim" evidence="12">
    <location>
        <begin position="237"/>
        <end position="332"/>
    </location>
</feature>
<evidence type="ECO:0000256" key="3">
    <source>
        <dbReference type="ARBA" id="ARBA00022679"/>
    </source>
</evidence>
<keyword evidence="8" id="KW-0862">Zinc</keyword>
<keyword evidence="9" id="KW-0804">Transcription</keyword>
<dbReference type="Gene3D" id="3.40.1360.10">
    <property type="match status" value="1"/>
</dbReference>
<gene>
    <name evidence="13" type="ORF">RGB73_30185</name>
</gene>
<evidence type="ECO:0000259" key="11">
    <source>
        <dbReference type="Pfam" id="PF08275"/>
    </source>
</evidence>
<geneLocation type="plasmid" evidence="13 14">
    <name>pBbsI</name>
</geneLocation>
<keyword evidence="3" id="KW-0808">Transferase</keyword>
<evidence type="ECO:0000256" key="1">
    <source>
        <dbReference type="ARBA" id="ARBA00022478"/>
    </source>
</evidence>
<dbReference type="RefSeq" id="WP_310774721.1">
    <property type="nucleotide sequence ID" value="NZ_CP134052.1"/>
</dbReference>
<reference evidence="13 14" key="1">
    <citation type="submission" date="2023-09" db="EMBL/GenBank/DDBJ databases">
        <title>Complete Genome and Methylome dissection of Bacillus brevis NEB573 original source of BbsI restriction endonuclease.</title>
        <authorList>
            <person name="Fomenkov A."/>
            <person name="Roberts R.D."/>
        </authorList>
    </citation>
    <scope>NUCLEOTIDE SEQUENCE [LARGE SCALE GENOMIC DNA]</scope>
    <source>
        <strain evidence="13 14">NEB573</strain>
        <plasmid evidence="13 14">pBbsI</plasmid>
    </source>
</reference>
<dbReference type="SUPFAM" id="SSF57783">
    <property type="entry name" value="Zinc beta-ribbon"/>
    <property type="match status" value="1"/>
</dbReference>
<dbReference type="InterPro" id="IPR036977">
    <property type="entry name" value="DNA_primase_Znf_CHC2"/>
</dbReference>
<feature type="domain" description="Zinc finger CHC2-type" evidence="10">
    <location>
        <begin position="4"/>
        <end position="102"/>
    </location>
</feature>
<keyword evidence="7" id="KW-0863">Zinc-finger</keyword>
<keyword evidence="2" id="KW-0639">Primosome</keyword>
<keyword evidence="1" id="KW-0240">DNA-directed RNA polymerase</keyword>
<name>A0ABY9TCW3_BREBE</name>
<evidence type="ECO:0000313" key="14">
    <source>
        <dbReference type="Proteomes" id="UP001256827"/>
    </source>
</evidence>
<dbReference type="Gene3D" id="3.90.980.10">
    <property type="entry name" value="DNA primase, catalytic core, N-terminal domain"/>
    <property type="match status" value="1"/>
</dbReference>
<dbReference type="PANTHER" id="PTHR30313">
    <property type="entry name" value="DNA PRIMASE"/>
    <property type="match status" value="1"/>
</dbReference>
<evidence type="ECO:0000259" key="10">
    <source>
        <dbReference type="Pfam" id="PF01807"/>
    </source>
</evidence>
<dbReference type="InterPro" id="IPR050219">
    <property type="entry name" value="DnaG_primase"/>
</dbReference>
<keyword evidence="5" id="KW-0235">DNA replication</keyword>
<evidence type="ECO:0000256" key="4">
    <source>
        <dbReference type="ARBA" id="ARBA00022695"/>
    </source>
</evidence>
<keyword evidence="14" id="KW-1185">Reference proteome</keyword>
<feature type="domain" description="DNA primase DNAG catalytic core N-terminal" evidence="11">
    <location>
        <begin position="129"/>
        <end position="222"/>
    </location>
</feature>
<evidence type="ECO:0000256" key="7">
    <source>
        <dbReference type="ARBA" id="ARBA00022771"/>
    </source>
</evidence>
<evidence type="ECO:0000256" key="5">
    <source>
        <dbReference type="ARBA" id="ARBA00022705"/>
    </source>
</evidence>
<keyword evidence="13" id="KW-0614">Plasmid</keyword>
<dbReference type="Gene3D" id="3.90.580.10">
    <property type="entry name" value="Zinc finger, CHC2-type domain"/>
    <property type="match status" value="1"/>
</dbReference>
<dbReference type="SUPFAM" id="SSF56731">
    <property type="entry name" value="DNA primase core"/>
    <property type="match status" value="1"/>
</dbReference>
<evidence type="ECO:0000256" key="6">
    <source>
        <dbReference type="ARBA" id="ARBA00022723"/>
    </source>
</evidence>
<evidence type="ECO:0000256" key="8">
    <source>
        <dbReference type="ARBA" id="ARBA00022833"/>
    </source>
</evidence>
<evidence type="ECO:0000256" key="9">
    <source>
        <dbReference type="ARBA" id="ARBA00023163"/>
    </source>
</evidence>
<dbReference type="InterPro" id="IPR037068">
    <property type="entry name" value="DNA_primase_core_N_sf"/>
</dbReference>
<keyword evidence="4" id="KW-0548">Nucleotidyltransferase</keyword>
<dbReference type="Proteomes" id="UP001256827">
    <property type="component" value="Plasmid pBbsI"/>
</dbReference>
<dbReference type="InterPro" id="IPR006171">
    <property type="entry name" value="TOPRIM_dom"/>
</dbReference>
<sequence length="374" mass="42490">MFVSRETLDELMAAVSLEDVVLSTGYGVRGTGKSKGIERCPKCGRDWTHIKINSRKNLFRCMSPSCGWAGNAFHWVMETRGCQFLDAVKYVAALGNFELPQSTKEEKQHLQRVQKCLQETVRFYSQFSHEYIAKRGITKETAEQHLVGYAPGGTVLKDHLNHLGFDDIFLEEVKLIRRVGDNLMDSFFKRVIVPIYMDIRIVDLYGRSIYDKGTKHFYLNGQKILMGYDDIVPGEPVLIVEGPFDWLSLKQHKVMNAICTGGASKFSSFHIHRLKKKGVPMAYIGYDTGDKNGSGQEGAIEAGLMLQDADIPSRIIQMPEDTDVNKLLRDQSIDTYRNLIQKALPFEKYHTFHTLSKIPTDLIHEYLNSVITRG</sequence>
<dbReference type="EMBL" id="CP134052">
    <property type="protein sequence ID" value="WNC17926.1"/>
    <property type="molecule type" value="Genomic_DNA"/>
</dbReference>
<keyword evidence="6" id="KW-0479">Metal-binding</keyword>
<dbReference type="InterPro" id="IPR013264">
    <property type="entry name" value="DNAG_N"/>
</dbReference>
<evidence type="ECO:0000259" key="12">
    <source>
        <dbReference type="Pfam" id="PF13362"/>
    </source>
</evidence>
<dbReference type="Pfam" id="PF08275">
    <property type="entry name" value="DNAG_N"/>
    <property type="match status" value="1"/>
</dbReference>
<organism evidence="13 14">
    <name type="scientific">Brevibacillus brevis</name>
    <name type="common">Bacillus brevis</name>
    <dbReference type="NCBI Taxonomy" id="1393"/>
    <lineage>
        <taxon>Bacteria</taxon>
        <taxon>Bacillati</taxon>
        <taxon>Bacillota</taxon>
        <taxon>Bacilli</taxon>
        <taxon>Bacillales</taxon>
        <taxon>Paenibacillaceae</taxon>
        <taxon>Brevibacillus</taxon>
    </lineage>
</organism>
<dbReference type="Pfam" id="PF01807">
    <property type="entry name" value="Zn_ribbon_DnaG"/>
    <property type="match status" value="1"/>
</dbReference>
<protein>
    <submittedName>
        <fullName evidence="13">Toprim domain-containing protein</fullName>
    </submittedName>
</protein>
<dbReference type="CDD" id="cd03364">
    <property type="entry name" value="TOPRIM_DnaG_primases"/>
    <property type="match status" value="1"/>
</dbReference>
<accession>A0ABY9TCW3</accession>
<proteinExistence type="predicted"/>